<organism evidence="10 11">
    <name type="scientific">Catenuloplanes niger</name>
    <dbReference type="NCBI Taxonomy" id="587534"/>
    <lineage>
        <taxon>Bacteria</taxon>
        <taxon>Bacillati</taxon>
        <taxon>Actinomycetota</taxon>
        <taxon>Actinomycetes</taxon>
        <taxon>Micromonosporales</taxon>
        <taxon>Micromonosporaceae</taxon>
        <taxon>Catenuloplanes</taxon>
    </lineage>
</organism>
<keyword evidence="2 6" id="KW-0645">Protease</keyword>
<feature type="active site" description="Charge relay system" evidence="5 6">
    <location>
        <position position="423"/>
    </location>
</feature>
<dbReference type="InterPro" id="IPR022398">
    <property type="entry name" value="Peptidase_S8_His-AS"/>
</dbReference>
<evidence type="ECO:0000256" key="6">
    <source>
        <dbReference type="PROSITE-ProRule" id="PRU01240"/>
    </source>
</evidence>
<dbReference type="InterPro" id="IPR023828">
    <property type="entry name" value="Peptidase_S8_Ser-AS"/>
</dbReference>
<dbReference type="PANTHER" id="PTHR43806:SF11">
    <property type="entry name" value="CEREVISIN-RELATED"/>
    <property type="match status" value="1"/>
</dbReference>
<dbReference type="PANTHER" id="PTHR43806">
    <property type="entry name" value="PEPTIDASE S8"/>
    <property type="match status" value="1"/>
</dbReference>
<keyword evidence="3 6" id="KW-0378">Hydrolase</keyword>
<evidence type="ECO:0000313" key="10">
    <source>
        <dbReference type="EMBL" id="MDR7326077.1"/>
    </source>
</evidence>
<sequence length="1072" mass="111283">MTVYSASRLRRLIAALTVSTAFVAVLPGTATADPSLAPPSPAPPSPGGDARTVTLITGDRVTLFPGGNVALARGAGREHVRFGIERLHGRVSVIPSDVRGPLHAGRVDPRLFDVTRLVEFGYHDRALPLLVAGALPGARAAGSLPGGLSRMEASPSGATWTALTGVSAQARGGVSKIWLDGVMRPSLDVSVPQIGAPAAWQAGLTGTGTTVAVLDTGIDETHPDLTGQVRAARNFVADEEDDRDLVGHGTHVASTIAGTGDRFRGVAPGAKLLDGKVCALAAGCPESSILAGMQWAAEQGADVVNMSLGGFDTPEEDPIEAAVRTLSEEHGTLFVVAAGNSGAFGEGSVESPGTADAALTVGAVDRSGNLAGFSSRGPRTGDFAIKPEITAPGVDIAAARSTDAVEMTDPGPAAGYTTASGTSMATPHVAGAAALLAQRHPDWPGDRLKSVLVGSAAPHASTPASAQGAGRVDVARAITQDVTVAPAVINAGFQKWPHADDEVRSTTLTYRNDGAAAVTLTLGVSGLPDGLVSFSAPTVTVPAGGEASVRVAVDTRGELPDGFLGGAVTATAGDRVVRTPLGVQRELESYDVGLTVLGRDGAPAGDYRVQLIDKARRAGYGAWPGSGETIRLPKGEYALGASVGEDTHLAQGSLTVDAGTGSLTLDARIAAPVTVTVPRRGASLESLWAGAGSTWYSTGVGAAGDQRVYIGRLGPDVTTPDYNSYVIARFGQRAADGTYNGTPYLYSAFYLTPGKMTTGFTRAATQSEFATVEATHGTQAAVDLAAKGSFPMHDALTGGSSWNWLYPAGFRRTEYYNADHGVRWAPYFMDARINEEGWEQYYSEQWAPQVGYRPGRTVTEVWNRPVFGPALPDTRFTAIARDGDLVYARTPLFGDGEGREGTSVVTSATSTLSRDGQVIRRFQGTYGEWEVPAEAAAYRLDVTAERGAPHRLSTRVDASWTFTSAHGTEPLPLSTVVFTPRTDASGVAPKGRAFSVPVRVAGQANSAAAPNRSLTVEVSYDDGATWTRATVRNGAVQLRHPGTAGFVSLRAVAADRAGNTVTQTVIRAYEIR</sequence>
<evidence type="ECO:0000313" key="11">
    <source>
        <dbReference type="Proteomes" id="UP001183629"/>
    </source>
</evidence>
<feature type="signal peptide" evidence="8">
    <location>
        <begin position="1"/>
        <end position="32"/>
    </location>
</feature>
<dbReference type="GO" id="GO:0006508">
    <property type="term" value="P:proteolysis"/>
    <property type="evidence" value="ECO:0007669"/>
    <property type="project" value="UniProtKB-KW"/>
</dbReference>
<dbReference type="PROSITE" id="PS00136">
    <property type="entry name" value="SUBTILASE_ASP"/>
    <property type="match status" value="1"/>
</dbReference>
<comment type="caution">
    <text evidence="10">The sequence shown here is derived from an EMBL/GenBank/DDBJ whole genome shotgun (WGS) entry which is preliminary data.</text>
</comment>
<accession>A0AAE3ZUE8</accession>
<gene>
    <name evidence="10" type="ORF">J2S44_006327</name>
</gene>
<protein>
    <submittedName>
        <fullName evidence="10">Subtilisin family serine protease</fullName>
    </submittedName>
</protein>
<dbReference type="EMBL" id="JAVDYC010000001">
    <property type="protein sequence ID" value="MDR7326077.1"/>
    <property type="molecule type" value="Genomic_DNA"/>
</dbReference>
<reference evidence="10 11" key="1">
    <citation type="submission" date="2023-07" db="EMBL/GenBank/DDBJ databases">
        <title>Sequencing the genomes of 1000 actinobacteria strains.</title>
        <authorList>
            <person name="Klenk H.-P."/>
        </authorList>
    </citation>
    <scope>NUCLEOTIDE SEQUENCE [LARGE SCALE GENOMIC DNA]</scope>
    <source>
        <strain evidence="10 11">DSM 44711</strain>
    </source>
</reference>
<dbReference type="InterPro" id="IPR015500">
    <property type="entry name" value="Peptidase_S8_subtilisin-rel"/>
</dbReference>
<feature type="chain" id="PRO_5042295574" evidence="8">
    <location>
        <begin position="33"/>
        <end position="1072"/>
    </location>
</feature>
<comment type="similarity">
    <text evidence="1 6 7">Belongs to the peptidase S8 family.</text>
</comment>
<evidence type="ECO:0000256" key="5">
    <source>
        <dbReference type="PIRSR" id="PIRSR615500-1"/>
    </source>
</evidence>
<dbReference type="PROSITE" id="PS00138">
    <property type="entry name" value="SUBTILASE_SER"/>
    <property type="match status" value="1"/>
</dbReference>
<evidence type="ECO:0000256" key="2">
    <source>
        <dbReference type="ARBA" id="ARBA00022670"/>
    </source>
</evidence>
<dbReference type="SUPFAM" id="SSF52743">
    <property type="entry name" value="Subtilisin-like"/>
    <property type="match status" value="1"/>
</dbReference>
<dbReference type="InterPro" id="IPR023827">
    <property type="entry name" value="Peptidase_S8_Asp-AS"/>
</dbReference>
<evidence type="ECO:0000256" key="8">
    <source>
        <dbReference type="SAM" id="SignalP"/>
    </source>
</evidence>
<dbReference type="RefSeq" id="WP_310421312.1">
    <property type="nucleotide sequence ID" value="NZ_JAVDYC010000001.1"/>
</dbReference>
<dbReference type="GO" id="GO:0004252">
    <property type="term" value="F:serine-type endopeptidase activity"/>
    <property type="evidence" value="ECO:0007669"/>
    <property type="project" value="UniProtKB-UniRule"/>
</dbReference>
<feature type="active site" description="Charge relay system" evidence="5 6">
    <location>
        <position position="215"/>
    </location>
</feature>
<dbReference type="InterPro" id="IPR036852">
    <property type="entry name" value="Peptidase_S8/S53_dom_sf"/>
</dbReference>
<feature type="domain" description="Peptidase S8/S53" evidence="9">
    <location>
        <begin position="206"/>
        <end position="470"/>
    </location>
</feature>
<dbReference type="Pfam" id="PF00082">
    <property type="entry name" value="Peptidase_S8"/>
    <property type="match status" value="1"/>
</dbReference>
<name>A0AAE3ZUE8_9ACTN</name>
<keyword evidence="8" id="KW-0732">Signal</keyword>
<dbReference type="PROSITE" id="PS00137">
    <property type="entry name" value="SUBTILASE_HIS"/>
    <property type="match status" value="1"/>
</dbReference>
<evidence type="ECO:0000259" key="9">
    <source>
        <dbReference type="Pfam" id="PF00082"/>
    </source>
</evidence>
<keyword evidence="11" id="KW-1185">Reference proteome</keyword>
<evidence type="ECO:0000256" key="7">
    <source>
        <dbReference type="RuleBase" id="RU003355"/>
    </source>
</evidence>
<evidence type="ECO:0000256" key="1">
    <source>
        <dbReference type="ARBA" id="ARBA00011073"/>
    </source>
</evidence>
<dbReference type="InterPro" id="IPR000209">
    <property type="entry name" value="Peptidase_S8/S53_dom"/>
</dbReference>
<proteinExistence type="inferred from homology"/>
<feature type="active site" description="Charge relay system" evidence="5 6">
    <location>
        <position position="248"/>
    </location>
</feature>
<dbReference type="PRINTS" id="PR00723">
    <property type="entry name" value="SUBTILISIN"/>
</dbReference>
<evidence type="ECO:0000256" key="3">
    <source>
        <dbReference type="ARBA" id="ARBA00022801"/>
    </source>
</evidence>
<dbReference type="AlphaFoldDB" id="A0AAE3ZUE8"/>
<evidence type="ECO:0000256" key="4">
    <source>
        <dbReference type="ARBA" id="ARBA00022825"/>
    </source>
</evidence>
<dbReference type="PROSITE" id="PS51892">
    <property type="entry name" value="SUBTILASE"/>
    <property type="match status" value="1"/>
</dbReference>
<dbReference type="Proteomes" id="UP001183629">
    <property type="component" value="Unassembled WGS sequence"/>
</dbReference>
<dbReference type="InterPro" id="IPR050131">
    <property type="entry name" value="Peptidase_S8_subtilisin-like"/>
</dbReference>
<keyword evidence="4 6" id="KW-0720">Serine protease</keyword>
<dbReference type="Gene3D" id="3.40.50.200">
    <property type="entry name" value="Peptidase S8/S53 domain"/>
    <property type="match status" value="1"/>
</dbReference>